<dbReference type="NCBIfam" id="NF006916">
    <property type="entry name" value="PRK09407.1"/>
    <property type="match status" value="1"/>
</dbReference>
<protein>
    <submittedName>
        <fullName evidence="5">Succinic semialdehyde dehydrogenase</fullName>
    </submittedName>
</protein>
<evidence type="ECO:0000256" key="3">
    <source>
        <dbReference type="RuleBase" id="RU003345"/>
    </source>
</evidence>
<dbReference type="InterPro" id="IPR016163">
    <property type="entry name" value="Ald_DH_C"/>
</dbReference>
<evidence type="ECO:0000259" key="4">
    <source>
        <dbReference type="Pfam" id="PF00171"/>
    </source>
</evidence>
<dbReference type="Pfam" id="PF00171">
    <property type="entry name" value="Aldedh"/>
    <property type="match status" value="1"/>
</dbReference>
<dbReference type="Gene3D" id="3.40.605.10">
    <property type="entry name" value="Aldehyde Dehydrogenase, Chain A, domain 1"/>
    <property type="match status" value="1"/>
</dbReference>
<evidence type="ECO:0000313" key="5">
    <source>
        <dbReference type="EMBL" id="GAA2137283.1"/>
    </source>
</evidence>
<dbReference type="Proteomes" id="UP001501771">
    <property type="component" value="Unassembled WGS sequence"/>
</dbReference>
<dbReference type="PROSITE" id="PS00687">
    <property type="entry name" value="ALDEHYDE_DEHYDR_GLU"/>
    <property type="match status" value="1"/>
</dbReference>
<keyword evidence="6" id="KW-1185">Reference proteome</keyword>
<dbReference type="CDD" id="cd07101">
    <property type="entry name" value="ALDH_SSADH2_GabD2"/>
    <property type="match status" value="1"/>
</dbReference>
<keyword evidence="1 3" id="KW-0560">Oxidoreductase</keyword>
<sequence>MTRTPHSPGRPASLTDDFLQGLVARVPSTSGGTWKLTEVYTGEVLVELPQSTPADIEQAFARAREAQREWARWPLAKRLKVFRKAHTLLVDHARTTADLIQAESGKNRRMAIEETCDPPMVISHYLKRAPKLLAPKRRGGPVPLVSSSTEIRQPKGVVGIIAPWNFPFATGLSDAIPALMAGNGIVLKPDNKTALSPLYGISLLEQAGLPRGLFQVVCGEGPDVGPTLIDHANYVMFTGSTATGRVIGERAGRNLIGCCLELGGKNPMIVLEDADLDEVVQGALFGVFGNTGQICMHIERIYVAESRYDEFKALFVAAAEALRLGASYDFGPELGSLVSVEHRDRVASHVEDAVAKGATVVTGGRARPDLGPAFFEPTVLEGVTREMLAGSCETFGPVVALHRYRTVDEAVALANDTGYGLNASVWGRDLDRAVGVAQRIESGNVNVNDSLATAYASKGTPSGGVKQSGVGARHGDQGLLKYTDVQNLAVLKKQVMGARPGQDYDAYVRQMLVSLKLMRRTRIR</sequence>
<proteinExistence type="inferred from homology"/>
<comment type="similarity">
    <text evidence="3">Belongs to the aldehyde dehydrogenase family.</text>
</comment>
<dbReference type="PANTHER" id="PTHR11699">
    <property type="entry name" value="ALDEHYDE DEHYDROGENASE-RELATED"/>
    <property type="match status" value="1"/>
</dbReference>
<dbReference type="SUPFAM" id="SSF53720">
    <property type="entry name" value="ALDH-like"/>
    <property type="match status" value="1"/>
</dbReference>
<dbReference type="InterPro" id="IPR016162">
    <property type="entry name" value="Ald_DH_N"/>
</dbReference>
<accession>A0ABN2Z632</accession>
<reference evidence="5 6" key="1">
    <citation type="journal article" date="2019" name="Int. J. Syst. Evol. Microbiol.">
        <title>The Global Catalogue of Microorganisms (GCM) 10K type strain sequencing project: providing services to taxonomists for standard genome sequencing and annotation.</title>
        <authorList>
            <consortium name="The Broad Institute Genomics Platform"/>
            <consortium name="The Broad Institute Genome Sequencing Center for Infectious Disease"/>
            <person name="Wu L."/>
            <person name="Ma J."/>
        </authorList>
    </citation>
    <scope>NUCLEOTIDE SEQUENCE [LARGE SCALE GENOMIC DNA]</scope>
    <source>
        <strain evidence="5 6">JCM 16022</strain>
    </source>
</reference>
<gene>
    <name evidence="5" type="ORF">GCM10009844_04200</name>
</gene>
<feature type="domain" description="Aldehyde dehydrogenase" evidence="4">
    <location>
        <begin position="32"/>
        <end position="487"/>
    </location>
</feature>
<feature type="active site" evidence="2">
    <location>
        <position position="261"/>
    </location>
</feature>
<dbReference type="RefSeq" id="WP_344146833.1">
    <property type="nucleotide sequence ID" value="NZ_BAAAQR010000001.1"/>
</dbReference>
<name>A0ABN2Z632_9ACTN</name>
<organism evidence="5 6">
    <name type="scientific">Nocardioides koreensis</name>
    <dbReference type="NCBI Taxonomy" id="433651"/>
    <lineage>
        <taxon>Bacteria</taxon>
        <taxon>Bacillati</taxon>
        <taxon>Actinomycetota</taxon>
        <taxon>Actinomycetes</taxon>
        <taxon>Propionibacteriales</taxon>
        <taxon>Nocardioidaceae</taxon>
        <taxon>Nocardioides</taxon>
    </lineage>
</organism>
<dbReference type="InterPro" id="IPR015590">
    <property type="entry name" value="Aldehyde_DH_dom"/>
</dbReference>
<dbReference type="EMBL" id="BAAAQR010000001">
    <property type="protein sequence ID" value="GAA2137283.1"/>
    <property type="molecule type" value="Genomic_DNA"/>
</dbReference>
<comment type="caution">
    <text evidence="5">The sequence shown here is derived from an EMBL/GenBank/DDBJ whole genome shotgun (WGS) entry which is preliminary data.</text>
</comment>
<evidence type="ECO:0000256" key="2">
    <source>
        <dbReference type="PROSITE-ProRule" id="PRU10007"/>
    </source>
</evidence>
<evidence type="ECO:0000256" key="1">
    <source>
        <dbReference type="ARBA" id="ARBA00023002"/>
    </source>
</evidence>
<dbReference type="InterPro" id="IPR016161">
    <property type="entry name" value="Ald_DH/histidinol_DH"/>
</dbReference>
<dbReference type="Gene3D" id="3.40.309.10">
    <property type="entry name" value="Aldehyde Dehydrogenase, Chain A, domain 2"/>
    <property type="match status" value="1"/>
</dbReference>
<evidence type="ECO:0000313" key="6">
    <source>
        <dbReference type="Proteomes" id="UP001501771"/>
    </source>
</evidence>
<dbReference type="InterPro" id="IPR029510">
    <property type="entry name" value="Ald_DH_CS_GLU"/>
</dbReference>